<dbReference type="InterPro" id="IPR044925">
    <property type="entry name" value="His-Me_finger_sf"/>
</dbReference>
<keyword evidence="5" id="KW-0255">Endonuclease</keyword>
<keyword evidence="2" id="KW-0540">Nuclease</keyword>
<evidence type="ECO:0000256" key="3">
    <source>
        <dbReference type="ARBA" id="ARBA00022801"/>
    </source>
</evidence>
<feature type="chain" id="PRO_5026939023" evidence="4">
    <location>
        <begin position="21"/>
        <end position="253"/>
    </location>
</feature>
<dbReference type="GO" id="GO:0016787">
    <property type="term" value="F:hydrolase activity"/>
    <property type="evidence" value="ECO:0007669"/>
    <property type="project" value="UniProtKB-KW"/>
</dbReference>
<organism evidence="5 6">
    <name type="scientific">Parasutterella muris</name>
    <dbReference type="NCBI Taxonomy" id="2565572"/>
    <lineage>
        <taxon>Bacteria</taxon>
        <taxon>Pseudomonadati</taxon>
        <taxon>Pseudomonadota</taxon>
        <taxon>Betaproteobacteria</taxon>
        <taxon>Burkholderiales</taxon>
        <taxon>Sutterellaceae</taxon>
        <taxon>Parasutterella</taxon>
    </lineage>
</organism>
<evidence type="ECO:0000313" key="6">
    <source>
        <dbReference type="Proteomes" id="UP000472580"/>
    </source>
</evidence>
<dbReference type="Pfam" id="PF04231">
    <property type="entry name" value="Endonuclease_1"/>
    <property type="match status" value="1"/>
</dbReference>
<name>A0A6L6YF52_9BURK</name>
<keyword evidence="6" id="KW-1185">Reference proteome</keyword>
<accession>A0A6L6YF52</accession>
<dbReference type="PANTHER" id="PTHR33607">
    <property type="entry name" value="ENDONUCLEASE-1"/>
    <property type="match status" value="1"/>
</dbReference>
<dbReference type="SUPFAM" id="SSF54060">
    <property type="entry name" value="His-Me finger endonucleases"/>
    <property type="match status" value="1"/>
</dbReference>
<proteinExistence type="inferred from homology"/>
<feature type="signal peptide" evidence="4">
    <location>
        <begin position="1"/>
        <end position="20"/>
    </location>
</feature>
<dbReference type="InterPro" id="IPR007346">
    <property type="entry name" value="Endonuclease-I"/>
</dbReference>
<keyword evidence="4" id="KW-0732">Signal</keyword>
<dbReference type="GO" id="GO:0004519">
    <property type="term" value="F:endonuclease activity"/>
    <property type="evidence" value="ECO:0007669"/>
    <property type="project" value="UniProtKB-KW"/>
</dbReference>
<comment type="caution">
    <text evidence="5">The sequence shown here is derived from an EMBL/GenBank/DDBJ whole genome shotgun (WGS) entry which is preliminary data.</text>
</comment>
<evidence type="ECO:0000256" key="2">
    <source>
        <dbReference type="ARBA" id="ARBA00022722"/>
    </source>
</evidence>
<evidence type="ECO:0000313" key="5">
    <source>
        <dbReference type="EMBL" id="MVX56226.1"/>
    </source>
</evidence>
<evidence type="ECO:0000256" key="1">
    <source>
        <dbReference type="ARBA" id="ARBA00006429"/>
    </source>
</evidence>
<dbReference type="EMBL" id="WSRP01000007">
    <property type="protein sequence ID" value="MVX56226.1"/>
    <property type="molecule type" value="Genomic_DNA"/>
</dbReference>
<dbReference type="OrthoDB" id="9800417at2"/>
<sequence>MKKILLFFALLSCCSSVAFSAANYKGNYSIDSFNKAKKLLERNVVYDQRTTIYCGVKFDEHKNTILPSGFESPVHPKRAGKIEWEHVVPAENLGQTFSEWRSGHPDCVDSKGKSFKGRKCAEKVNKEFRYMQSDMYNLYPAVGSVNADRGNKNFEAMAKSVPSKFGVCEMKIVGNKAEPPARAKGAVARTYKYMEYAYPRYQMSSAQRRLMDAWDKQYPVEQWECTRALRIERLQRNENPFVKEACVNKGMWR</sequence>
<evidence type="ECO:0000256" key="4">
    <source>
        <dbReference type="SAM" id="SignalP"/>
    </source>
</evidence>
<dbReference type="Proteomes" id="UP000472580">
    <property type="component" value="Unassembled WGS sequence"/>
</dbReference>
<gene>
    <name evidence="5" type="ORF">E5987_03270</name>
</gene>
<dbReference type="PANTHER" id="PTHR33607:SF2">
    <property type="entry name" value="ENDONUCLEASE-1"/>
    <property type="match status" value="1"/>
</dbReference>
<dbReference type="AlphaFoldDB" id="A0A6L6YF52"/>
<dbReference type="RefSeq" id="WP_160334662.1">
    <property type="nucleotide sequence ID" value="NZ_WSRP01000007.1"/>
</dbReference>
<reference evidence="5 6" key="1">
    <citation type="submission" date="2019-12" db="EMBL/GenBank/DDBJ databases">
        <title>Microbes associate with the intestines of laboratory mice.</title>
        <authorList>
            <person name="Navarre W."/>
            <person name="Wong E."/>
        </authorList>
    </citation>
    <scope>NUCLEOTIDE SEQUENCE [LARGE SCALE GENOMIC DNA]</scope>
    <source>
        <strain evidence="5 6">NM82_D38</strain>
    </source>
</reference>
<comment type="similarity">
    <text evidence="1">Belongs to the EndA/NucM nuclease family.</text>
</comment>
<keyword evidence="3" id="KW-0378">Hydrolase</keyword>
<protein>
    <submittedName>
        <fullName evidence="5">Endonuclease I</fullName>
    </submittedName>
</protein>